<sequence>MVNRMIACAAVIAVTATIAVWLIAMPNDPARALRDGAGSAILATAVVALVIRRDHWLT</sequence>
<reference evidence="2" key="1">
    <citation type="journal article" date="2021" name="Front. Microbiol.">
        <title>Comprehensive Comparative Genomics and Phenotyping of Methylobacterium Species.</title>
        <authorList>
            <person name="Alessa O."/>
            <person name="Ogura Y."/>
            <person name="Fujitani Y."/>
            <person name="Takami H."/>
            <person name="Hayashi T."/>
            <person name="Sahin N."/>
            <person name="Tani A."/>
        </authorList>
    </citation>
    <scope>NUCLEOTIDE SEQUENCE</scope>
    <source>
        <strain evidence="2">KCTC 52305</strain>
    </source>
</reference>
<keyword evidence="1" id="KW-0812">Transmembrane</keyword>
<dbReference type="RefSeq" id="WP_203236262.1">
    <property type="nucleotide sequence ID" value="NZ_BPQH01000006.1"/>
</dbReference>
<dbReference type="EMBL" id="BPQH01000006">
    <property type="protein sequence ID" value="GJD49543.1"/>
    <property type="molecule type" value="Genomic_DNA"/>
</dbReference>
<evidence type="ECO:0000256" key="1">
    <source>
        <dbReference type="SAM" id="Phobius"/>
    </source>
</evidence>
<comment type="caution">
    <text evidence="2">The sequence shown here is derived from an EMBL/GenBank/DDBJ whole genome shotgun (WGS) entry which is preliminary data.</text>
</comment>
<keyword evidence="3" id="KW-1185">Reference proteome</keyword>
<feature type="transmembrane region" description="Helical" evidence="1">
    <location>
        <begin position="5"/>
        <end position="24"/>
    </location>
</feature>
<organism evidence="2 3">
    <name type="scientific">Methylobacterium crusticola</name>
    <dbReference type="NCBI Taxonomy" id="1697972"/>
    <lineage>
        <taxon>Bacteria</taxon>
        <taxon>Pseudomonadati</taxon>
        <taxon>Pseudomonadota</taxon>
        <taxon>Alphaproteobacteria</taxon>
        <taxon>Hyphomicrobiales</taxon>
        <taxon>Methylobacteriaceae</taxon>
        <taxon>Methylobacterium</taxon>
    </lineage>
</organism>
<protein>
    <submittedName>
        <fullName evidence="2">Uncharacterized protein</fullName>
    </submittedName>
</protein>
<dbReference type="Proteomes" id="UP001055167">
    <property type="component" value="Unassembled WGS sequence"/>
</dbReference>
<evidence type="ECO:0000313" key="3">
    <source>
        <dbReference type="Proteomes" id="UP001055167"/>
    </source>
</evidence>
<evidence type="ECO:0000313" key="2">
    <source>
        <dbReference type="EMBL" id="GJD49543.1"/>
    </source>
</evidence>
<proteinExistence type="predicted"/>
<reference evidence="2" key="2">
    <citation type="submission" date="2021-08" db="EMBL/GenBank/DDBJ databases">
        <authorList>
            <person name="Tani A."/>
            <person name="Ola A."/>
            <person name="Ogura Y."/>
            <person name="Katsura K."/>
            <person name="Hayashi T."/>
        </authorList>
    </citation>
    <scope>NUCLEOTIDE SEQUENCE</scope>
    <source>
        <strain evidence="2">KCTC 52305</strain>
    </source>
</reference>
<name>A0ABQ4QW01_9HYPH</name>
<feature type="transmembrane region" description="Helical" evidence="1">
    <location>
        <begin position="36"/>
        <end position="52"/>
    </location>
</feature>
<accession>A0ABQ4QW01</accession>
<keyword evidence="1" id="KW-1133">Transmembrane helix</keyword>
<keyword evidence="1" id="KW-0472">Membrane</keyword>
<gene>
    <name evidence="2" type="ORF">OPKNFCMD_2274</name>
</gene>